<keyword evidence="2" id="KW-1185">Reference proteome</keyword>
<evidence type="ECO:0000313" key="2">
    <source>
        <dbReference type="Proteomes" id="UP000076128"/>
    </source>
</evidence>
<sequence>MVLRSIAYPARRVGRVYPHGYGSTYERDLLLEVRCGAVVETSVRHNDVLASDGDDGLPF</sequence>
<dbReference type="KEGG" id="daa:AKL17_1p0007"/>
<name>A0A159ZAL1_9RHOB</name>
<dbReference type="EMBL" id="CP012662">
    <property type="protein sequence ID" value="AMY72008.1"/>
    <property type="molecule type" value="Genomic_DNA"/>
</dbReference>
<evidence type="ECO:0000313" key="1">
    <source>
        <dbReference type="EMBL" id="AMY72008.1"/>
    </source>
</evidence>
<accession>A0A159ZAL1</accession>
<gene>
    <name evidence="1" type="ORF">AKL17_1p0007</name>
</gene>
<proteinExistence type="predicted"/>
<reference evidence="1 2" key="1">
    <citation type="submission" date="2015-09" db="EMBL/GenBank/DDBJ databases">
        <title>Complete genome sequence of Defluviimonas alba cai42t isolated from an oilfield in Xinjiang.</title>
        <authorList>
            <person name="Geng S."/>
            <person name="Pan X."/>
            <person name="Wu X."/>
        </authorList>
    </citation>
    <scope>NUCLEOTIDE SEQUENCE [LARGE SCALE GENOMIC DNA]</scope>
    <source>
        <strain evidence="2">cai42</strain>
        <plasmid evidence="2">cai42_Plasmida</plasmid>
    </source>
</reference>
<protein>
    <submittedName>
        <fullName evidence="1">Uncharacterized protein</fullName>
    </submittedName>
</protein>
<geneLocation type="plasmid" evidence="2">
    <name>cai42_Plasmida</name>
</geneLocation>
<keyword evidence="1" id="KW-0614">Plasmid</keyword>
<dbReference type="AlphaFoldDB" id="A0A159ZAL1"/>
<dbReference type="Proteomes" id="UP000076128">
    <property type="component" value="Plasmid pcai42A"/>
</dbReference>
<organism evidence="1 2">
    <name type="scientific">Frigidibacter mobilis</name>
    <dbReference type="NCBI Taxonomy" id="1335048"/>
    <lineage>
        <taxon>Bacteria</taxon>
        <taxon>Pseudomonadati</taxon>
        <taxon>Pseudomonadota</taxon>
        <taxon>Alphaproteobacteria</taxon>
        <taxon>Rhodobacterales</taxon>
        <taxon>Paracoccaceae</taxon>
        <taxon>Frigidibacter</taxon>
    </lineage>
</organism>